<dbReference type="Pfam" id="PF08241">
    <property type="entry name" value="Methyltransf_11"/>
    <property type="match status" value="1"/>
</dbReference>
<dbReference type="Proteomes" id="UP000318681">
    <property type="component" value="Unassembled WGS sequence"/>
</dbReference>
<comment type="caution">
    <text evidence="5">The sequence shown here is derived from an EMBL/GenBank/DDBJ whole genome shotgun (WGS) entry which is preliminary data.</text>
</comment>
<evidence type="ECO:0000313" key="6">
    <source>
        <dbReference type="Proteomes" id="UP000318681"/>
    </source>
</evidence>
<name>A0A558R1M1_9SPHN</name>
<dbReference type="InterPro" id="IPR013216">
    <property type="entry name" value="Methyltransf_11"/>
</dbReference>
<proteinExistence type="predicted"/>
<reference evidence="5 6" key="1">
    <citation type="submission" date="2019-07" db="EMBL/GenBank/DDBJ databases">
        <title>Sphingomonas solaris sp. nov., isolated from a solar panel from Boston, Massachusetts.</title>
        <authorList>
            <person name="Tanner K."/>
            <person name="Pascual J."/>
            <person name="Mancuso C."/>
            <person name="Pereto J."/>
            <person name="Khalil A."/>
            <person name="Vilanova C."/>
        </authorList>
    </citation>
    <scope>NUCLEOTIDE SEQUENCE [LARGE SCALE GENOMIC DNA]</scope>
    <source>
        <strain evidence="5 6">R4DWN</strain>
    </source>
</reference>
<evidence type="ECO:0000256" key="3">
    <source>
        <dbReference type="SAM" id="MobiDB-lite"/>
    </source>
</evidence>
<dbReference type="SUPFAM" id="SSF53335">
    <property type="entry name" value="S-adenosyl-L-methionine-dependent methyltransferases"/>
    <property type="match status" value="1"/>
</dbReference>
<evidence type="ECO:0000256" key="2">
    <source>
        <dbReference type="ARBA" id="ARBA00022679"/>
    </source>
</evidence>
<dbReference type="PANTHER" id="PTHR13090:SF1">
    <property type="entry name" value="ARGININE-HYDROXYLASE NDUFAF5, MITOCHONDRIAL"/>
    <property type="match status" value="1"/>
</dbReference>
<dbReference type="GO" id="GO:0008757">
    <property type="term" value="F:S-adenosylmethionine-dependent methyltransferase activity"/>
    <property type="evidence" value="ECO:0007669"/>
    <property type="project" value="InterPro"/>
</dbReference>
<dbReference type="InterPro" id="IPR050602">
    <property type="entry name" value="Malonyl-ACP_OMT"/>
</dbReference>
<dbReference type="CDD" id="cd02440">
    <property type="entry name" value="AdoMet_MTases"/>
    <property type="match status" value="1"/>
</dbReference>
<dbReference type="Gene3D" id="3.40.50.150">
    <property type="entry name" value="Vaccinia Virus protein VP39"/>
    <property type="match status" value="1"/>
</dbReference>
<gene>
    <name evidence="5" type="ORF">FOY91_12635</name>
</gene>
<dbReference type="AlphaFoldDB" id="A0A558R1M1"/>
<keyword evidence="1 5" id="KW-0489">Methyltransferase</keyword>
<evidence type="ECO:0000256" key="1">
    <source>
        <dbReference type="ARBA" id="ARBA00022603"/>
    </source>
</evidence>
<feature type="domain" description="Methyltransferase type 11" evidence="4">
    <location>
        <begin position="60"/>
        <end position="143"/>
    </location>
</feature>
<dbReference type="InterPro" id="IPR029063">
    <property type="entry name" value="SAM-dependent_MTases_sf"/>
</dbReference>
<dbReference type="RefSeq" id="WP_145152376.1">
    <property type="nucleotide sequence ID" value="NZ_VNIM01000049.1"/>
</dbReference>
<evidence type="ECO:0000259" key="4">
    <source>
        <dbReference type="Pfam" id="PF08241"/>
    </source>
</evidence>
<protein>
    <submittedName>
        <fullName evidence="5">Methyltransferase domain-containing protein</fullName>
    </submittedName>
</protein>
<keyword evidence="6" id="KW-1185">Reference proteome</keyword>
<dbReference type="EMBL" id="VNIM01000049">
    <property type="protein sequence ID" value="TVV73291.1"/>
    <property type="molecule type" value="Genomic_DNA"/>
</dbReference>
<keyword evidence="2 5" id="KW-0808">Transferase</keyword>
<feature type="region of interest" description="Disordered" evidence="3">
    <location>
        <begin position="270"/>
        <end position="297"/>
    </location>
</feature>
<dbReference type="GO" id="GO:0032259">
    <property type="term" value="P:methylation"/>
    <property type="evidence" value="ECO:0007669"/>
    <property type="project" value="UniProtKB-KW"/>
</dbReference>
<dbReference type="OrthoDB" id="9793723at2"/>
<evidence type="ECO:0000313" key="5">
    <source>
        <dbReference type="EMBL" id="TVV73291.1"/>
    </source>
</evidence>
<organism evidence="5 6">
    <name type="scientific">Alterirhizorhabdus solaris</name>
    <dbReference type="NCBI Taxonomy" id="2529389"/>
    <lineage>
        <taxon>Bacteria</taxon>
        <taxon>Pseudomonadati</taxon>
        <taxon>Pseudomonadota</taxon>
        <taxon>Alphaproteobacteria</taxon>
        <taxon>Sphingomonadales</taxon>
        <taxon>Rhizorhabdaceae</taxon>
        <taxon>Alterirhizorhabdus</taxon>
    </lineage>
</organism>
<dbReference type="PANTHER" id="PTHR13090">
    <property type="entry name" value="ARGININE-HYDROXYLASE NDUFAF5, MITOCHONDRIAL"/>
    <property type="match status" value="1"/>
</dbReference>
<accession>A0A558R1M1</accession>
<sequence length="297" mass="31357">MTKPDDTMPDDIEIFDRALRRQRRDRAFAGYADHAFLRDHIVEALLERLDMVTREFTDALDLGCADGSLTRALRARGMTVTPADAGRRFADAAGGVQCDEDRLPFASGSFDLVVSAGVLDQVNDLPGALALARRVLRPDGLFLAGFVGGGSLPRLRAALIAADMAAGGAVAGRIHPQVDLRGAADLLTRAGFALPVADGEPLAVRYADPLRLMADLRGMAATSLMPGRGAAPLTRTRLAAAIAHFTGAAAADGRVTERFEIVYLTGWAPAPSQPRPAARGSATRSLAAELAPRPPEN</sequence>